<organism evidence="15 16">
    <name type="scientific">Vreelandella glaciei</name>
    <dbReference type="NCBI Taxonomy" id="186761"/>
    <lineage>
        <taxon>Bacteria</taxon>
        <taxon>Pseudomonadati</taxon>
        <taxon>Pseudomonadota</taxon>
        <taxon>Gammaproteobacteria</taxon>
        <taxon>Oceanospirillales</taxon>
        <taxon>Halomonadaceae</taxon>
        <taxon>Vreelandella</taxon>
    </lineage>
</organism>
<evidence type="ECO:0000256" key="14">
    <source>
        <dbReference type="ARBA" id="ARBA00042865"/>
    </source>
</evidence>
<evidence type="ECO:0000256" key="11">
    <source>
        <dbReference type="ARBA" id="ARBA00023136"/>
    </source>
</evidence>
<keyword evidence="9" id="KW-1133">Transmembrane helix</keyword>
<gene>
    <name evidence="15" type="ORF">HZS80_11965</name>
</gene>
<evidence type="ECO:0000256" key="2">
    <source>
        <dbReference type="ARBA" id="ARBA00004648"/>
    </source>
</evidence>
<dbReference type="AlphaFoldDB" id="A0A7Z0LTP2"/>
<dbReference type="Proteomes" id="UP000526892">
    <property type="component" value="Unassembled WGS sequence"/>
</dbReference>
<evidence type="ECO:0000313" key="16">
    <source>
        <dbReference type="Proteomes" id="UP000526892"/>
    </source>
</evidence>
<keyword evidence="4" id="KW-0808">Transferase</keyword>
<keyword evidence="3" id="KW-0328">Glycosyltransferase</keyword>
<reference evidence="15 16" key="1">
    <citation type="journal article" date="2003" name="Extremophiles">
        <title>Halomonas glaciei sp. nov. isolated from fast ice of Adelie Land, Antarctica.</title>
        <authorList>
            <person name="Reddy G.S."/>
            <person name="Raghavan P.U."/>
            <person name="Sarita N.B."/>
            <person name="Prakash J.S."/>
            <person name="Nagesh N."/>
            <person name="Delille D."/>
            <person name="Shivaji S."/>
        </authorList>
    </citation>
    <scope>NUCLEOTIDE SEQUENCE [LARGE SCALE GENOMIC DNA]</scope>
    <source>
        <strain evidence="15 16">DD39</strain>
    </source>
</reference>
<keyword evidence="10" id="KW-0333">Golgi apparatus</keyword>
<dbReference type="InterPro" id="IPR043538">
    <property type="entry name" value="XYLT"/>
</dbReference>
<evidence type="ECO:0000256" key="12">
    <source>
        <dbReference type="ARBA" id="ARBA00023157"/>
    </source>
</evidence>
<dbReference type="Pfam" id="PF02485">
    <property type="entry name" value="Branch"/>
    <property type="match status" value="1"/>
</dbReference>
<dbReference type="GO" id="GO:0030158">
    <property type="term" value="F:protein xylosyltransferase activity"/>
    <property type="evidence" value="ECO:0007669"/>
    <property type="project" value="InterPro"/>
</dbReference>
<evidence type="ECO:0000256" key="3">
    <source>
        <dbReference type="ARBA" id="ARBA00022676"/>
    </source>
</evidence>
<keyword evidence="11" id="KW-0472">Membrane</keyword>
<keyword evidence="6" id="KW-0479">Metal-binding</keyword>
<sequence length="266" mass="31734">MVDVSLTYLVLAHNSTERVARLVDQLLAQDLSGRVIIHFDKKSGEAPYRWLCERYHSQARCYILPQRAYCGWGQWSLVDATLRMLRHAQSTCKTDYYYLMSEYCYPTQSLSALKSYLVANKGTNFIECEDSRWIKGGIREDRYLYRHFLNKRNYPRLHRWTYKVQKWLGLKRKVPQDLTIRFGSQWWCLTQEAVAYVLEQEPIYRSFFKWVWIPDECFLQTFIYKKEFKNLSKPLTYYTFSSTGEAATFSTVSGSYPGFFFLRKLK</sequence>
<dbReference type="PANTHER" id="PTHR46025:SF3">
    <property type="entry name" value="XYLOSYLTRANSFERASE OXT"/>
    <property type="match status" value="1"/>
</dbReference>
<evidence type="ECO:0000256" key="10">
    <source>
        <dbReference type="ARBA" id="ARBA00023034"/>
    </source>
</evidence>
<evidence type="ECO:0000256" key="1">
    <source>
        <dbReference type="ARBA" id="ARBA00004323"/>
    </source>
</evidence>
<accession>A0A7Z0LTP2</accession>
<dbReference type="EMBL" id="JACCDE010000016">
    <property type="protein sequence ID" value="NYS78413.1"/>
    <property type="molecule type" value="Genomic_DNA"/>
</dbReference>
<dbReference type="GO" id="GO:0015012">
    <property type="term" value="P:heparan sulfate proteoglycan biosynthetic process"/>
    <property type="evidence" value="ECO:0007669"/>
    <property type="project" value="TreeGrafter"/>
</dbReference>
<keyword evidence="5" id="KW-0812">Transmembrane</keyword>
<dbReference type="GO" id="GO:0046872">
    <property type="term" value="F:metal ion binding"/>
    <property type="evidence" value="ECO:0007669"/>
    <property type="project" value="UniProtKB-KW"/>
</dbReference>
<protein>
    <recommendedName>
        <fullName evidence="14">Peptide O-xylosyltransferase</fullName>
    </recommendedName>
</protein>
<keyword evidence="16" id="KW-1185">Reference proteome</keyword>
<comment type="subcellular location">
    <subcellularLocation>
        <location evidence="2">Endoplasmic reticulum membrane</location>
        <topology evidence="2">Single-pass type II membrane protein</topology>
    </subcellularLocation>
    <subcellularLocation>
        <location evidence="1">Golgi apparatus membrane</location>
        <topology evidence="1">Single-pass type II membrane protein</topology>
    </subcellularLocation>
</comment>
<evidence type="ECO:0000313" key="15">
    <source>
        <dbReference type="EMBL" id="NYS78413.1"/>
    </source>
</evidence>
<keyword evidence="7" id="KW-0256">Endoplasmic reticulum</keyword>
<evidence type="ECO:0000256" key="8">
    <source>
        <dbReference type="ARBA" id="ARBA00022968"/>
    </source>
</evidence>
<evidence type="ECO:0000256" key="9">
    <source>
        <dbReference type="ARBA" id="ARBA00022989"/>
    </source>
</evidence>
<proteinExistence type="predicted"/>
<keyword evidence="12" id="KW-1015">Disulfide bond</keyword>
<comment type="caution">
    <text evidence="15">The sequence shown here is derived from an EMBL/GenBank/DDBJ whole genome shotgun (WGS) entry which is preliminary data.</text>
</comment>
<evidence type="ECO:0000256" key="7">
    <source>
        <dbReference type="ARBA" id="ARBA00022824"/>
    </source>
</evidence>
<dbReference type="GO" id="GO:0016020">
    <property type="term" value="C:membrane"/>
    <property type="evidence" value="ECO:0007669"/>
    <property type="project" value="InterPro"/>
</dbReference>
<keyword evidence="8" id="KW-0735">Signal-anchor</keyword>
<evidence type="ECO:0000256" key="5">
    <source>
        <dbReference type="ARBA" id="ARBA00022692"/>
    </source>
</evidence>
<evidence type="ECO:0000256" key="13">
    <source>
        <dbReference type="ARBA" id="ARBA00023180"/>
    </source>
</evidence>
<evidence type="ECO:0000256" key="4">
    <source>
        <dbReference type="ARBA" id="ARBA00022679"/>
    </source>
</evidence>
<dbReference type="PANTHER" id="PTHR46025">
    <property type="entry name" value="XYLOSYLTRANSFERASE OXT"/>
    <property type="match status" value="1"/>
</dbReference>
<keyword evidence="13" id="KW-0325">Glycoprotein</keyword>
<dbReference type="GO" id="GO:0050650">
    <property type="term" value="P:chondroitin sulfate proteoglycan biosynthetic process"/>
    <property type="evidence" value="ECO:0007669"/>
    <property type="project" value="TreeGrafter"/>
</dbReference>
<evidence type="ECO:0000256" key="6">
    <source>
        <dbReference type="ARBA" id="ARBA00022723"/>
    </source>
</evidence>
<dbReference type="InterPro" id="IPR003406">
    <property type="entry name" value="Glyco_trans_14"/>
</dbReference>
<dbReference type="RefSeq" id="WP_179916210.1">
    <property type="nucleotide sequence ID" value="NZ_JACCDE010000016.1"/>
</dbReference>
<name>A0A7Z0LTP2_9GAMM</name>